<sequence>MGDVPLIGLITLFVWLGIMLSNELGYKKFNLLNQSTQSLEVSMKEAINLNLNNKLFKQASMFENFQMIIVGVISSQFGAFA</sequence>
<dbReference type="Proteomes" id="UP000546536">
    <property type="component" value="Unassembled WGS sequence"/>
</dbReference>
<keyword evidence="1" id="KW-1133">Transmembrane helix</keyword>
<organism evidence="2 3">
    <name type="scientific">Acinetobacter terrae</name>
    <dbReference type="NCBI Taxonomy" id="2731247"/>
    <lineage>
        <taxon>Bacteria</taxon>
        <taxon>Pseudomonadati</taxon>
        <taxon>Pseudomonadota</taxon>
        <taxon>Gammaproteobacteria</taxon>
        <taxon>Moraxellales</taxon>
        <taxon>Moraxellaceae</taxon>
        <taxon>Acinetobacter</taxon>
        <taxon>Acinetobacter Taxon 24</taxon>
    </lineage>
</organism>
<reference evidence="2 3" key="1">
    <citation type="submission" date="2020-04" db="EMBL/GenBank/DDBJ databases">
        <title>Acinetobacter Taxon 24.</title>
        <authorList>
            <person name="Nemec A."/>
            <person name="Radolfova-Krizova L."/>
            <person name="Higgins P.G."/>
            <person name="Spanelova P."/>
        </authorList>
    </citation>
    <scope>NUCLEOTIDE SEQUENCE [LARGE SCALE GENOMIC DNA]</scope>
    <source>
        <strain evidence="2 3">ANC 4279</strain>
    </source>
</reference>
<keyword evidence="1" id="KW-0472">Membrane</keyword>
<name>A0ABX1V703_9GAMM</name>
<dbReference type="RefSeq" id="WP_171534470.1">
    <property type="nucleotide sequence ID" value="NZ_JABERH010000020.1"/>
</dbReference>
<evidence type="ECO:0000313" key="3">
    <source>
        <dbReference type="Proteomes" id="UP000546536"/>
    </source>
</evidence>
<keyword evidence="1" id="KW-0812">Transmembrane</keyword>
<comment type="caution">
    <text evidence="2">The sequence shown here is derived from an EMBL/GenBank/DDBJ whole genome shotgun (WGS) entry which is preliminary data.</text>
</comment>
<keyword evidence="3" id="KW-1185">Reference proteome</keyword>
<protein>
    <submittedName>
        <fullName evidence="2">Uncharacterized protein</fullName>
    </submittedName>
</protein>
<evidence type="ECO:0000313" key="2">
    <source>
        <dbReference type="EMBL" id="NNH89127.1"/>
    </source>
</evidence>
<feature type="transmembrane region" description="Helical" evidence="1">
    <location>
        <begin position="6"/>
        <end position="26"/>
    </location>
</feature>
<gene>
    <name evidence="2" type="ORF">HLH13_15770</name>
</gene>
<accession>A0ABX1V703</accession>
<proteinExistence type="predicted"/>
<dbReference type="EMBL" id="JABERG010000033">
    <property type="protein sequence ID" value="NNH89127.1"/>
    <property type="molecule type" value="Genomic_DNA"/>
</dbReference>
<evidence type="ECO:0000256" key="1">
    <source>
        <dbReference type="SAM" id="Phobius"/>
    </source>
</evidence>